<evidence type="ECO:0000256" key="13">
    <source>
        <dbReference type="ARBA" id="ARBA00023315"/>
    </source>
</evidence>
<dbReference type="GO" id="GO:0006071">
    <property type="term" value="P:glycerol metabolic process"/>
    <property type="evidence" value="ECO:0007669"/>
    <property type="project" value="UniProtKB-KW"/>
</dbReference>
<comment type="pathway">
    <text evidence="3">Lipid metabolism.</text>
</comment>
<keyword evidence="13" id="KW-0012">Acyltransferase</keyword>
<keyword evidence="5" id="KW-0444">Lipid biosynthesis</keyword>
<keyword evidence="8" id="KW-0319">Glycerol metabolism</keyword>
<evidence type="ECO:0000256" key="4">
    <source>
        <dbReference type="ARBA" id="ARBA00005420"/>
    </source>
</evidence>
<evidence type="ECO:0000313" key="15">
    <source>
        <dbReference type="EMBL" id="KAK0402773.1"/>
    </source>
</evidence>
<accession>A0AA39HBH3</accession>
<dbReference type="CDD" id="cd07987">
    <property type="entry name" value="LPLAT_MGAT-like"/>
    <property type="match status" value="1"/>
</dbReference>
<evidence type="ECO:0000256" key="3">
    <source>
        <dbReference type="ARBA" id="ARBA00005189"/>
    </source>
</evidence>
<comment type="caution">
    <text evidence="15">The sequence shown here is derived from an EMBL/GenBank/DDBJ whole genome shotgun (WGS) entry which is preliminary data.</text>
</comment>
<reference evidence="15" key="1">
    <citation type="submission" date="2023-06" db="EMBL/GenBank/DDBJ databases">
        <title>Genomic analysis of the entomopathogenic nematode Steinernema hermaphroditum.</title>
        <authorList>
            <person name="Schwarz E.M."/>
            <person name="Heppert J.K."/>
            <person name="Baniya A."/>
            <person name="Schwartz H.T."/>
            <person name="Tan C.-H."/>
            <person name="Antoshechkin I."/>
            <person name="Sternberg P.W."/>
            <person name="Goodrich-Blair H."/>
            <person name="Dillman A.R."/>
        </authorList>
    </citation>
    <scope>NUCLEOTIDE SEQUENCE</scope>
    <source>
        <strain evidence="15">PS9179</strain>
        <tissue evidence="15">Whole animal</tissue>
    </source>
</reference>
<keyword evidence="10 14" id="KW-1133">Transmembrane helix</keyword>
<dbReference type="GO" id="GO:0004144">
    <property type="term" value="F:diacylglycerol O-acyltransferase activity"/>
    <property type="evidence" value="ECO:0007669"/>
    <property type="project" value="TreeGrafter"/>
</dbReference>
<dbReference type="PANTHER" id="PTHR12317">
    <property type="entry name" value="DIACYLGLYCEROL O-ACYLTRANSFERASE"/>
    <property type="match status" value="1"/>
</dbReference>
<comment type="subcellular location">
    <subcellularLocation>
        <location evidence="1 14">Endoplasmic reticulum membrane</location>
        <topology evidence="1 14">Multi-pass membrane protein</topology>
    </subcellularLocation>
</comment>
<feature type="transmembrane region" description="Helical" evidence="14">
    <location>
        <begin position="20"/>
        <end position="40"/>
    </location>
</feature>
<keyword evidence="6 14" id="KW-0808">Transferase</keyword>
<evidence type="ECO:0000256" key="2">
    <source>
        <dbReference type="ARBA" id="ARBA00004771"/>
    </source>
</evidence>
<dbReference type="Pfam" id="PF03982">
    <property type="entry name" value="DAGAT"/>
    <property type="match status" value="1"/>
</dbReference>
<evidence type="ECO:0000256" key="10">
    <source>
        <dbReference type="ARBA" id="ARBA00022989"/>
    </source>
</evidence>
<evidence type="ECO:0000256" key="12">
    <source>
        <dbReference type="ARBA" id="ARBA00023136"/>
    </source>
</evidence>
<keyword evidence="12 14" id="KW-0472">Membrane</keyword>
<dbReference type="Proteomes" id="UP001175271">
    <property type="component" value="Unassembled WGS sequence"/>
</dbReference>
<proteinExistence type="inferred from homology"/>
<evidence type="ECO:0000256" key="9">
    <source>
        <dbReference type="ARBA" id="ARBA00022824"/>
    </source>
</evidence>
<keyword evidence="16" id="KW-1185">Reference proteome</keyword>
<comment type="pathway">
    <text evidence="2">Glycerolipid metabolism; triacylglycerol biosynthesis.</text>
</comment>
<dbReference type="InterPro" id="IPR007130">
    <property type="entry name" value="DAGAT"/>
</dbReference>
<evidence type="ECO:0000256" key="14">
    <source>
        <dbReference type="RuleBase" id="RU367023"/>
    </source>
</evidence>
<dbReference type="PANTHER" id="PTHR12317:SF0">
    <property type="entry name" value="ACYLTRANSFERASE"/>
    <property type="match status" value="1"/>
</dbReference>
<evidence type="ECO:0000256" key="5">
    <source>
        <dbReference type="ARBA" id="ARBA00022516"/>
    </source>
</evidence>
<keyword evidence="11" id="KW-0443">Lipid metabolism</keyword>
<feature type="transmembrane region" description="Helical" evidence="14">
    <location>
        <begin position="46"/>
        <end position="62"/>
    </location>
</feature>
<name>A0AA39HBH3_9BILA</name>
<evidence type="ECO:0000256" key="11">
    <source>
        <dbReference type="ARBA" id="ARBA00023098"/>
    </source>
</evidence>
<dbReference type="AlphaFoldDB" id="A0AA39HBH3"/>
<keyword evidence="7 14" id="KW-0812">Transmembrane</keyword>
<organism evidence="15 16">
    <name type="scientific">Steinernema hermaphroditum</name>
    <dbReference type="NCBI Taxonomy" id="289476"/>
    <lineage>
        <taxon>Eukaryota</taxon>
        <taxon>Metazoa</taxon>
        <taxon>Ecdysozoa</taxon>
        <taxon>Nematoda</taxon>
        <taxon>Chromadorea</taxon>
        <taxon>Rhabditida</taxon>
        <taxon>Tylenchina</taxon>
        <taxon>Panagrolaimomorpha</taxon>
        <taxon>Strongyloidoidea</taxon>
        <taxon>Steinernematidae</taxon>
        <taxon>Steinernema</taxon>
    </lineage>
</organism>
<sequence length="335" mass="38195">MSVFAPVNVPLHRRLETLSVIFFVFMFFGMIFVSVIIPIYLIFFTSYWWLVALYAAWYYYDYDTPSKGSRPAHWFRNLSVWKRGAQYFPVKLVKTAELSTEHNYIVGSHPHGIMSLGIILSWATEGTGFRELFPGIHRRCATLDINLMLPLRRETSMWMGFIPADKDAITYNLTGEKKGNAVAIVLGGAEEALDATPENFDLTLKSRKGFVKIALKTGSHLVPLYNFGENSLFTQVRNKKGSLARMLQSGFKKICGFSPPIFHGRGVFNYYFGFLPYRVPITTVVGTPIPVEKVEEPTKEQVDELHKKYCDALIKLFDEHKTKHGISEDTKLNII</sequence>
<comment type="similarity">
    <text evidence="4 14">Belongs to the diacylglycerol acyltransferase family.</text>
</comment>
<protein>
    <recommendedName>
        <fullName evidence="14">Acyltransferase</fullName>
        <ecNumber evidence="14">2.3.1.-</ecNumber>
    </recommendedName>
</protein>
<evidence type="ECO:0000256" key="1">
    <source>
        <dbReference type="ARBA" id="ARBA00004477"/>
    </source>
</evidence>
<dbReference type="EMBL" id="JAUCMV010000004">
    <property type="protein sequence ID" value="KAK0402773.1"/>
    <property type="molecule type" value="Genomic_DNA"/>
</dbReference>
<keyword evidence="9 14" id="KW-0256">Endoplasmic reticulum</keyword>
<dbReference type="GO" id="GO:0005789">
    <property type="term" value="C:endoplasmic reticulum membrane"/>
    <property type="evidence" value="ECO:0007669"/>
    <property type="project" value="UniProtKB-SubCell"/>
</dbReference>
<evidence type="ECO:0000256" key="7">
    <source>
        <dbReference type="ARBA" id="ARBA00022692"/>
    </source>
</evidence>
<dbReference type="GO" id="GO:0019432">
    <property type="term" value="P:triglyceride biosynthetic process"/>
    <property type="evidence" value="ECO:0007669"/>
    <property type="project" value="TreeGrafter"/>
</dbReference>
<evidence type="ECO:0000256" key="8">
    <source>
        <dbReference type="ARBA" id="ARBA00022798"/>
    </source>
</evidence>
<evidence type="ECO:0000256" key="6">
    <source>
        <dbReference type="ARBA" id="ARBA00022679"/>
    </source>
</evidence>
<evidence type="ECO:0000313" key="16">
    <source>
        <dbReference type="Proteomes" id="UP001175271"/>
    </source>
</evidence>
<gene>
    <name evidence="15" type="ORF">QR680_016522</name>
</gene>
<dbReference type="EC" id="2.3.1.-" evidence="14"/>